<evidence type="ECO:0000256" key="3">
    <source>
        <dbReference type="ARBA" id="ARBA00022723"/>
    </source>
</evidence>
<keyword evidence="1 5" id="KW-1277">Toxin-antitoxin system</keyword>
<comment type="cofactor">
    <cofactor evidence="5">
        <name>Mg(2+)</name>
        <dbReference type="ChEBI" id="CHEBI:18420"/>
    </cofactor>
</comment>
<comment type="similarity">
    <text evidence="5">Belongs to the PINc/VapC protein family.</text>
</comment>
<evidence type="ECO:0000256" key="1">
    <source>
        <dbReference type="ARBA" id="ARBA00022649"/>
    </source>
</evidence>
<dbReference type="SUPFAM" id="SSF88723">
    <property type="entry name" value="PIN domain-like"/>
    <property type="match status" value="1"/>
</dbReference>
<evidence type="ECO:0000313" key="7">
    <source>
        <dbReference type="EMBL" id="KGJ02129.1"/>
    </source>
</evidence>
<dbReference type="RefSeq" id="WP_036743898.1">
    <property type="nucleotide sequence ID" value="NZ_FOJO01000020.1"/>
</dbReference>
<dbReference type="Proteomes" id="UP000029846">
    <property type="component" value="Unassembled WGS sequence"/>
</dbReference>
<name>A0A099EV61_9RHOB</name>
<evidence type="ECO:0000313" key="9">
    <source>
        <dbReference type="Proteomes" id="UP000029846"/>
    </source>
</evidence>
<dbReference type="AlphaFoldDB" id="A0A099EV61"/>
<gene>
    <name evidence="5" type="primary">vapC</name>
    <name evidence="7" type="ORF">IT41_18385</name>
    <name evidence="8" type="ORF">SAMN04487972_12054</name>
</gene>
<reference evidence="7 9" key="1">
    <citation type="submission" date="2014-09" db="EMBL/GenBank/DDBJ databases">
        <authorList>
            <person name="McGinnis J.M."/>
            <person name="Wolfgang W.J."/>
        </authorList>
    </citation>
    <scope>NUCLEOTIDE SEQUENCE [LARGE SCALE GENOMIC DNA]</scope>
    <source>
        <strain evidence="7 9">JCM 14014</strain>
    </source>
</reference>
<dbReference type="STRING" id="376733.SAMN04487972_12054"/>
<evidence type="ECO:0000259" key="6">
    <source>
        <dbReference type="Pfam" id="PF01850"/>
    </source>
</evidence>
<dbReference type="EC" id="3.1.-.-" evidence="5"/>
<dbReference type="InterPro" id="IPR022907">
    <property type="entry name" value="VapC_family"/>
</dbReference>
<keyword evidence="2 5" id="KW-0540">Nuclease</keyword>
<proteinExistence type="inferred from homology"/>
<dbReference type="EMBL" id="FOJO01000020">
    <property type="protein sequence ID" value="SFA58448.1"/>
    <property type="molecule type" value="Genomic_DNA"/>
</dbReference>
<keyword evidence="3 5" id="KW-0479">Metal-binding</keyword>
<dbReference type="GO" id="GO:0000287">
    <property type="term" value="F:magnesium ion binding"/>
    <property type="evidence" value="ECO:0007669"/>
    <property type="project" value="UniProtKB-UniRule"/>
</dbReference>
<dbReference type="Gene3D" id="3.40.50.1010">
    <property type="entry name" value="5'-nuclease"/>
    <property type="match status" value="1"/>
</dbReference>
<dbReference type="GO" id="GO:0090729">
    <property type="term" value="F:toxin activity"/>
    <property type="evidence" value="ECO:0007669"/>
    <property type="project" value="UniProtKB-KW"/>
</dbReference>
<evidence type="ECO:0000256" key="2">
    <source>
        <dbReference type="ARBA" id="ARBA00022722"/>
    </source>
</evidence>
<dbReference type="InterPro" id="IPR002716">
    <property type="entry name" value="PIN_dom"/>
</dbReference>
<evidence type="ECO:0000256" key="4">
    <source>
        <dbReference type="ARBA" id="ARBA00022801"/>
    </source>
</evidence>
<keyword evidence="5" id="KW-0800">Toxin</keyword>
<dbReference type="Pfam" id="PF01850">
    <property type="entry name" value="PIN"/>
    <property type="match status" value="1"/>
</dbReference>
<keyword evidence="9" id="KW-1185">Reference proteome</keyword>
<keyword evidence="5" id="KW-0460">Magnesium</keyword>
<comment type="function">
    <text evidence="5">Toxic component of a toxin-antitoxin (TA) system. An RNase.</text>
</comment>
<dbReference type="GO" id="GO:0016787">
    <property type="term" value="F:hydrolase activity"/>
    <property type="evidence" value="ECO:0007669"/>
    <property type="project" value="UniProtKB-KW"/>
</dbReference>
<keyword evidence="4 5" id="KW-0378">Hydrolase</keyword>
<reference evidence="7 9" key="2">
    <citation type="submission" date="2014-10" db="EMBL/GenBank/DDBJ databases">
        <title>Paracoccus sanguinis sp. nov., isolated from clinical specimens of New York State patients.</title>
        <authorList>
            <person name="Mingle L.A."/>
            <person name="Cole J.A."/>
            <person name="Lapierre P."/>
            <person name="Musser K.A."/>
        </authorList>
    </citation>
    <scope>NUCLEOTIDE SEQUENCE [LARGE SCALE GENOMIC DNA]</scope>
    <source>
        <strain evidence="7 9">JCM 14014</strain>
    </source>
</reference>
<dbReference type="eggNOG" id="COG3742">
    <property type="taxonomic scope" value="Bacteria"/>
</dbReference>
<dbReference type="HAMAP" id="MF_00265">
    <property type="entry name" value="VapC_Nob1"/>
    <property type="match status" value="1"/>
</dbReference>
<accession>A0A099EV61</accession>
<feature type="domain" description="PIN" evidence="6">
    <location>
        <begin position="1"/>
        <end position="139"/>
    </location>
</feature>
<dbReference type="GO" id="GO:0004540">
    <property type="term" value="F:RNA nuclease activity"/>
    <property type="evidence" value="ECO:0007669"/>
    <property type="project" value="InterPro"/>
</dbReference>
<protein>
    <recommendedName>
        <fullName evidence="5">Ribonuclease VapC</fullName>
        <shortName evidence="5">RNase VapC</shortName>
        <ecNumber evidence="5">3.1.-.-</ecNumber>
    </recommendedName>
    <alternativeName>
        <fullName evidence="5">Toxin VapC</fullName>
    </alternativeName>
</protein>
<dbReference type="EMBL" id="JRKN01000045">
    <property type="protein sequence ID" value="KGJ02129.1"/>
    <property type="molecule type" value="Genomic_DNA"/>
</dbReference>
<dbReference type="OrthoDB" id="32625at2"/>
<dbReference type="CDD" id="cd09871">
    <property type="entry name" value="PIN_MtVapC28-VapC30-like"/>
    <property type="match status" value="1"/>
</dbReference>
<dbReference type="InterPro" id="IPR029060">
    <property type="entry name" value="PIN-like_dom_sf"/>
</dbReference>
<evidence type="ECO:0000313" key="10">
    <source>
        <dbReference type="Proteomes" id="UP000182312"/>
    </source>
</evidence>
<evidence type="ECO:0000256" key="5">
    <source>
        <dbReference type="HAMAP-Rule" id="MF_00265"/>
    </source>
</evidence>
<sequence>MFLDASVLAAVLLQESDGPAYLQAMETARGKLRFSPIVRMETVLAIVRKAVEQRGKGPATAEDYAHASRLVESLLTALEATEVHVTSGIGKEAIRALSVYGKQVGHPAQLNMGDALSYACAKAYHAPLLYKGRDFSETDLA</sequence>
<reference evidence="8 10" key="3">
    <citation type="submission" date="2016-10" db="EMBL/GenBank/DDBJ databases">
        <authorList>
            <person name="de Groot N.N."/>
        </authorList>
    </citation>
    <scope>NUCLEOTIDE SEQUENCE [LARGE SCALE GENOMIC DNA]</scope>
    <source>
        <strain evidence="8 10">CGMCC 1.6117</strain>
    </source>
</reference>
<feature type="binding site" evidence="5">
    <location>
        <position position="4"/>
    </location>
    <ligand>
        <name>Mg(2+)</name>
        <dbReference type="ChEBI" id="CHEBI:18420"/>
    </ligand>
</feature>
<evidence type="ECO:0000313" key="8">
    <source>
        <dbReference type="EMBL" id="SFA58448.1"/>
    </source>
</evidence>
<feature type="binding site" evidence="5">
    <location>
        <position position="114"/>
    </location>
    <ligand>
        <name>Mg(2+)</name>
        <dbReference type="ChEBI" id="CHEBI:18420"/>
    </ligand>
</feature>
<organism evidence="7 9">
    <name type="scientific">Paracoccus halophilus</name>
    <dbReference type="NCBI Taxonomy" id="376733"/>
    <lineage>
        <taxon>Bacteria</taxon>
        <taxon>Pseudomonadati</taxon>
        <taxon>Pseudomonadota</taxon>
        <taxon>Alphaproteobacteria</taxon>
        <taxon>Rhodobacterales</taxon>
        <taxon>Paracoccaceae</taxon>
        <taxon>Paracoccus</taxon>
    </lineage>
</organism>
<dbReference type="Proteomes" id="UP000182312">
    <property type="component" value="Unassembled WGS sequence"/>
</dbReference>